<dbReference type="PANTHER" id="PTHR42928:SF5">
    <property type="entry name" value="BLR1237 PROTEIN"/>
    <property type="match status" value="1"/>
</dbReference>
<comment type="caution">
    <text evidence="2">The sequence shown here is derived from an EMBL/GenBank/DDBJ whole genome shotgun (WGS) entry which is preliminary data.</text>
</comment>
<reference evidence="2 3" key="1">
    <citation type="submission" date="2019-02" db="EMBL/GenBank/DDBJ databases">
        <title>Genomic Encyclopedia of Type Strains, Phase IV (KMG-IV): sequencing the most valuable type-strain genomes for metagenomic binning, comparative biology and taxonomic classification.</title>
        <authorList>
            <person name="Goeker M."/>
        </authorList>
    </citation>
    <scope>NUCLEOTIDE SEQUENCE [LARGE SCALE GENOMIC DNA]</scope>
    <source>
        <strain evidence="2 3">K24</strain>
    </source>
</reference>
<gene>
    <name evidence="2" type="ORF">EV675_0143</name>
</gene>
<proteinExistence type="inferred from homology"/>
<dbReference type="SUPFAM" id="SSF53850">
    <property type="entry name" value="Periplasmic binding protein-like II"/>
    <property type="match status" value="1"/>
</dbReference>
<evidence type="ECO:0000313" key="3">
    <source>
        <dbReference type="Proteomes" id="UP000292445"/>
    </source>
</evidence>
<dbReference type="Gene3D" id="3.40.190.150">
    <property type="entry name" value="Bordetella uptake gene, domain 1"/>
    <property type="match status" value="1"/>
</dbReference>
<name>A0A4Q7NGP8_9BURK</name>
<evidence type="ECO:0000256" key="1">
    <source>
        <dbReference type="ARBA" id="ARBA00006987"/>
    </source>
</evidence>
<dbReference type="Gene3D" id="3.40.190.10">
    <property type="entry name" value="Periplasmic binding protein-like II"/>
    <property type="match status" value="1"/>
</dbReference>
<dbReference type="InterPro" id="IPR042100">
    <property type="entry name" value="Bug_dom1"/>
</dbReference>
<dbReference type="Pfam" id="PF03401">
    <property type="entry name" value="TctC"/>
    <property type="match status" value="1"/>
</dbReference>
<keyword evidence="3" id="KW-1185">Reference proteome</keyword>
<evidence type="ECO:0000313" key="2">
    <source>
        <dbReference type="EMBL" id="RZS84141.1"/>
    </source>
</evidence>
<comment type="similarity">
    <text evidence="1">Belongs to the UPF0065 (bug) family.</text>
</comment>
<organism evidence="2 3">
    <name type="scientific">Pigmentiphaga kullae</name>
    <dbReference type="NCBI Taxonomy" id="151784"/>
    <lineage>
        <taxon>Bacteria</taxon>
        <taxon>Pseudomonadati</taxon>
        <taxon>Pseudomonadota</taxon>
        <taxon>Betaproteobacteria</taxon>
        <taxon>Burkholderiales</taxon>
        <taxon>Alcaligenaceae</taxon>
        <taxon>Pigmentiphaga</taxon>
    </lineage>
</organism>
<protein>
    <submittedName>
        <fullName evidence="2">Tripartite-type tricarboxylate transporter receptor subunit TctC</fullName>
    </submittedName>
</protein>
<accession>A0A4Q7NGP8</accession>
<dbReference type="EMBL" id="SGXC01000001">
    <property type="protein sequence ID" value="RZS84141.1"/>
    <property type="molecule type" value="Genomic_DNA"/>
</dbReference>
<dbReference type="CDD" id="cd13578">
    <property type="entry name" value="PBP2_Bug27"/>
    <property type="match status" value="1"/>
</dbReference>
<dbReference type="PANTHER" id="PTHR42928">
    <property type="entry name" value="TRICARBOXYLATE-BINDING PROTEIN"/>
    <property type="match status" value="1"/>
</dbReference>
<keyword evidence="2" id="KW-0675">Receptor</keyword>
<sequence>MAAVVAGGLAFAPGAGAADDYPSRPIRMLVGFSAGGATDLSARMIALQLSERLGQSVVVENRPGAGGSIAASAVAKAPADGYTLLYTSAAHAINAALYKSLPFDPVADFQPITTVTTTLNALIAHPSLPVRGAAEFIAYAKAAPGGVSMASTGIGSSSHMAQVLFTSMAGIKVNHVPYKGTGEAIRDIVSGEVKVTIDAVTAYLPYLRNGSLKVVCLGDVRRSALLPDAPTCDETGLPGYAVRSWQGVLTTANVPRNIVDRLNREINAILKSPETIRQMQAAGARPLGGTPEEYAAIIKQDIAKLKELVSLAGIQPQ</sequence>
<dbReference type="Proteomes" id="UP000292445">
    <property type="component" value="Unassembled WGS sequence"/>
</dbReference>
<dbReference type="InterPro" id="IPR005064">
    <property type="entry name" value="BUG"/>
</dbReference>
<dbReference type="AlphaFoldDB" id="A0A4Q7NGP8"/>
<dbReference type="PIRSF" id="PIRSF017082">
    <property type="entry name" value="YflP"/>
    <property type="match status" value="1"/>
</dbReference>